<dbReference type="GO" id="GO:0004029">
    <property type="term" value="F:aldehyde dehydrogenase (NAD+) activity"/>
    <property type="evidence" value="ECO:0007669"/>
    <property type="project" value="UniProtKB-EC"/>
</dbReference>
<dbReference type="Gene3D" id="3.40.605.10">
    <property type="entry name" value="Aldehyde Dehydrogenase, Chain A, domain 1"/>
    <property type="match status" value="1"/>
</dbReference>
<dbReference type="EMBL" id="FUKQ01000047">
    <property type="protein sequence ID" value="SJN40957.1"/>
    <property type="molecule type" value="Genomic_DNA"/>
</dbReference>
<dbReference type="EC" id="1.2.1.3" evidence="5"/>
<dbReference type="SUPFAM" id="SSF53720">
    <property type="entry name" value="ALDH-like"/>
    <property type="match status" value="1"/>
</dbReference>
<evidence type="ECO:0000259" key="4">
    <source>
        <dbReference type="Pfam" id="PF00171"/>
    </source>
</evidence>
<dbReference type="InterPro" id="IPR016163">
    <property type="entry name" value="Ald_DH_C"/>
</dbReference>
<gene>
    <name evidence="5" type="ORF">FM114_12380</name>
</gene>
<dbReference type="InterPro" id="IPR016160">
    <property type="entry name" value="Ald_DH_CS_CYS"/>
</dbReference>
<dbReference type="Proteomes" id="UP000188342">
    <property type="component" value="Unassembled WGS sequence"/>
</dbReference>
<organism evidence="5 6">
    <name type="scientific">Luteococcus japonicus LSP_Lj1</name>
    <dbReference type="NCBI Taxonomy" id="1255658"/>
    <lineage>
        <taxon>Bacteria</taxon>
        <taxon>Bacillati</taxon>
        <taxon>Actinomycetota</taxon>
        <taxon>Actinomycetes</taxon>
        <taxon>Propionibacteriales</taxon>
        <taxon>Propionibacteriaceae</taxon>
        <taxon>Luteococcus</taxon>
    </lineage>
</organism>
<evidence type="ECO:0000313" key="6">
    <source>
        <dbReference type="Proteomes" id="UP000188342"/>
    </source>
</evidence>
<keyword evidence="6" id="KW-1185">Reference proteome</keyword>
<reference evidence="5 6" key="1">
    <citation type="submission" date="2017-02" db="EMBL/GenBank/DDBJ databases">
        <authorList>
            <person name="Peterson S.W."/>
        </authorList>
    </citation>
    <scope>NUCLEOTIDE SEQUENCE [LARGE SCALE GENOMIC DNA]</scope>
    <source>
        <strain evidence="5 6">LSP_Lj1</strain>
    </source>
</reference>
<dbReference type="PROSITE" id="PS00070">
    <property type="entry name" value="ALDEHYDE_DEHYDR_CYS"/>
    <property type="match status" value="1"/>
</dbReference>
<feature type="region of interest" description="Disordered" evidence="3">
    <location>
        <begin position="227"/>
        <end position="304"/>
    </location>
</feature>
<comment type="similarity">
    <text evidence="1">Belongs to the aldehyde dehydrogenase family.</text>
</comment>
<dbReference type="InterPro" id="IPR016162">
    <property type="entry name" value="Ald_DH_N"/>
</dbReference>
<dbReference type="AlphaFoldDB" id="A0A1R4K9G7"/>
<evidence type="ECO:0000313" key="5">
    <source>
        <dbReference type="EMBL" id="SJN40957.1"/>
    </source>
</evidence>
<dbReference type="Pfam" id="PF00171">
    <property type="entry name" value="Aldedh"/>
    <property type="match status" value="1"/>
</dbReference>
<dbReference type="InterPro" id="IPR016161">
    <property type="entry name" value="Ald_DH/histidinol_DH"/>
</dbReference>
<dbReference type="RefSeq" id="WP_256763980.1">
    <property type="nucleotide sequence ID" value="NZ_FUKQ01000047.1"/>
</dbReference>
<dbReference type="Gene3D" id="3.40.309.10">
    <property type="entry name" value="Aldehyde Dehydrogenase, Chain A, domain 2"/>
    <property type="match status" value="1"/>
</dbReference>
<dbReference type="STRING" id="1255658.FM114_12380"/>
<evidence type="ECO:0000256" key="1">
    <source>
        <dbReference type="ARBA" id="ARBA00009986"/>
    </source>
</evidence>
<dbReference type="InterPro" id="IPR015590">
    <property type="entry name" value="Aldehyde_DH_dom"/>
</dbReference>
<accession>A0A1R4K9G7</accession>
<sequence length="304" mass="31656">MMVESGKVPAGALQLVSGSARDLLDHLDMHDMVAFNGSAGTASQLKLHPAVTERGCHFTAETDSPNAAVLGSDVTVDRPEFDAFIKAIMVEMAVKAGQKCTAIRRVVVPQAMVQPVVDALQAKISSKIVVGGPRTEGSTMGPLASLDQREEVAKAVNALVEAGGRIAFGHGSPVPHLVHGGPGRAGGGEELGGVRAVKHCMQRLAVQGGPDHLTAITGIWHTGAATNSVSRSDIDSGKGKHPSARAWPSWASGTSSAPSCAPSRGRRSPPSPTRPATPSTRTPMRRRRWPTPSSRVASPTATCW</sequence>
<keyword evidence="2 5" id="KW-0560">Oxidoreductase</keyword>
<dbReference type="PANTHER" id="PTHR43111">
    <property type="entry name" value="ALDEHYDE DEHYDROGENASE B-RELATED"/>
    <property type="match status" value="1"/>
</dbReference>
<protein>
    <submittedName>
        <fullName evidence="5">Aldehyde dehydrogenase, PaaZ</fullName>
        <ecNumber evidence="5">1.2.1.3</ecNumber>
    </submittedName>
</protein>
<evidence type="ECO:0000256" key="3">
    <source>
        <dbReference type="SAM" id="MobiDB-lite"/>
    </source>
</evidence>
<name>A0A1R4K9G7_9ACTN</name>
<dbReference type="PANTHER" id="PTHR43111:SF1">
    <property type="entry name" value="ALDEHYDE DEHYDROGENASE B-RELATED"/>
    <property type="match status" value="1"/>
</dbReference>
<proteinExistence type="inferred from homology"/>
<feature type="domain" description="Aldehyde dehydrogenase" evidence="4">
    <location>
        <begin position="4"/>
        <end position="170"/>
    </location>
</feature>
<evidence type="ECO:0000256" key="2">
    <source>
        <dbReference type="ARBA" id="ARBA00023002"/>
    </source>
</evidence>